<feature type="domain" description="Link" evidence="12">
    <location>
        <begin position="38"/>
        <end position="129"/>
    </location>
</feature>
<dbReference type="PANTHER" id="PTHR10225">
    <property type="entry name" value="HYALURONAN RECEPTOR"/>
    <property type="match status" value="1"/>
</dbReference>
<dbReference type="InterPro" id="IPR016186">
    <property type="entry name" value="C-type_lectin-like/link_sf"/>
</dbReference>
<dbReference type="Ensembl" id="ENSEEET00000019535.2">
    <property type="protein sequence ID" value="ENSEEEP00000019323.2"/>
    <property type="gene ID" value="ENSEEEG00000009465.2"/>
</dbReference>
<organism evidence="13 14">
    <name type="scientific">Electrophorus electricus</name>
    <name type="common">Electric eel</name>
    <name type="synonym">Gymnotus electricus</name>
    <dbReference type="NCBI Taxonomy" id="8005"/>
    <lineage>
        <taxon>Eukaryota</taxon>
        <taxon>Metazoa</taxon>
        <taxon>Chordata</taxon>
        <taxon>Craniata</taxon>
        <taxon>Vertebrata</taxon>
        <taxon>Euteleostomi</taxon>
        <taxon>Actinopterygii</taxon>
        <taxon>Neopterygii</taxon>
        <taxon>Teleostei</taxon>
        <taxon>Ostariophysi</taxon>
        <taxon>Gymnotiformes</taxon>
        <taxon>Gymnotoidei</taxon>
        <taxon>Gymnotidae</taxon>
        <taxon>Electrophorus</taxon>
    </lineage>
</organism>
<dbReference type="GO" id="GO:0007155">
    <property type="term" value="P:cell adhesion"/>
    <property type="evidence" value="ECO:0007669"/>
    <property type="project" value="InterPro"/>
</dbReference>
<keyword evidence="14" id="KW-1185">Reference proteome</keyword>
<evidence type="ECO:0000256" key="1">
    <source>
        <dbReference type="ARBA" id="ARBA00004167"/>
    </source>
</evidence>
<keyword evidence="2" id="KW-0812">Transmembrane</keyword>
<comment type="caution">
    <text evidence="9">Lacks conserved residue(s) required for the propagation of feature annotation.</text>
</comment>
<evidence type="ECO:0000256" key="10">
    <source>
        <dbReference type="SAM" id="MobiDB-lite"/>
    </source>
</evidence>
<dbReference type="InterPro" id="IPR016187">
    <property type="entry name" value="CTDL_fold"/>
</dbReference>
<dbReference type="OMA" id="NIETEMW"/>
<accession>A0A4W4F463</accession>
<evidence type="ECO:0000259" key="12">
    <source>
        <dbReference type="PROSITE" id="PS50963"/>
    </source>
</evidence>
<dbReference type="GO" id="GO:0004888">
    <property type="term" value="F:transmembrane signaling receptor activity"/>
    <property type="evidence" value="ECO:0007669"/>
    <property type="project" value="TreeGrafter"/>
</dbReference>
<dbReference type="GO" id="GO:0005540">
    <property type="term" value="F:hyaluronic acid binding"/>
    <property type="evidence" value="ECO:0007669"/>
    <property type="project" value="InterPro"/>
</dbReference>
<dbReference type="PANTHER" id="PTHR10225:SF2">
    <property type="entry name" value="LYMPHATIC VESSEL ENDOTHELIAL HYALURONIC ACID RECEPTOR 1"/>
    <property type="match status" value="1"/>
</dbReference>
<dbReference type="PRINTS" id="PR01265">
    <property type="entry name" value="LINKMODULE"/>
</dbReference>
<reference evidence="13" key="5">
    <citation type="submission" date="2025-09" db="UniProtKB">
        <authorList>
            <consortium name="Ensembl"/>
        </authorList>
    </citation>
    <scope>IDENTIFICATION</scope>
</reference>
<dbReference type="Gene3D" id="3.10.100.10">
    <property type="entry name" value="Mannose-Binding Protein A, subunit A"/>
    <property type="match status" value="1"/>
</dbReference>
<keyword evidence="7" id="KW-0675">Receptor</keyword>
<reference evidence="14" key="1">
    <citation type="journal article" date="2014" name="Science">
        <title>Nonhuman genetics. Genomic basis for the convergent evolution of electric organs.</title>
        <authorList>
            <person name="Gallant J.R."/>
            <person name="Traeger L.L."/>
            <person name="Volkening J.D."/>
            <person name="Moffett H."/>
            <person name="Chen P.H."/>
            <person name="Novina C.D."/>
            <person name="Phillips G.N.Jr."/>
            <person name="Anand R."/>
            <person name="Wells G.B."/>
            <person name="Pinch M."/>
            <person name="Guth R."/>
            <person name="Unguez G.A."/>
            <person name="Albert J.S."/>
            <person name="Zakon H.H."/>
            <person name="Samanta M.P."/>
            <person name="Sussman M.R."/>
        </authorList>
    </citation>
    <scope>NUCLEOTIDE SEQUENCE [LARGE SCALE GENOMIC DNA]</scope>
</reference>
<evidence type="ECO:0000256" key="3">
    <source>
        <dbReference type="ARBA" id="ARBA00022729"/>
    </source>
</evidence>
<dbReference type="PROSITE" id="PS50963">
    <property type="entry name" value="LINK_2"/>
    <property type="match status" value="1"/>
</dbReference>
<dbReference type="SUPFAM" id="SSF56436">
    <property type="entry name" value="C-type lectin-like"/>
    <property type="match status" value="1"/>
</dbReference>
<keyword evidence="8" id="KW-0325">Glycoprotein</keyword>
<evidence type="ECO:0000256" key="5">
    <source>
        <dbReference type="ARBA" id="ARBA00023136"/>
    </source>
</evidence>
<dbReference type="PROSITE" id="PS01241">
    <property type="entry name" value="LINK_1"/>
    <property type="match status" value="1"/>
</dbReference>
<keyword evidence="5" id="KW-0472">Membrane</keyword>
<feature type="compositionally biased region" description="Pro residues" evidence="10">
    <location>
        <begin position="193"/>
        <end position="204"/>
    </location>
</feature>
<dbReference type="InterPro" id="IPR000538">
    <property type="entry name" value="Link_dom"/>
</dbReference>
<evidence type="ECO:0000256" key="6">
    <source>
        <dbReference type="ARBA" id="ARBA00023157"/>
    </source>
</evidence>
<dbReference type="GeneTree" id="ENSGT00530000063822"/>
<evidence type="ECO:0000256" key="7">
    <source>
        <dbReference type="ARBA" id="ARBA00023170"/>
    </source>
</evidence>
<evidence type="ECO:0000313" key="13">
    <source>
        <dbReference type="Ensembl" id="ENSEEEP00000019323.2"/>
    </source>
</evidence>
<keyword evidence="4" id="KW-1133">Transmembrane helix</keyword>
<evidence type="ECO:0000313" key="14">
    <source>
        <dbReference type="Proteomes" id="UP000314983"/>
    </source>
</evidence>
<sequence length="204" mass="22237">MMSIVCLDLCSLLSLVLYTVSLDPSQIQVYPENGSTSGVFIAMPKNKKYSFNATIAREVCESLSAHIATRAEVQLANHNGLQTCRYGWVKEQIAVIPRTEKNEKCGQNKVGVITWAASPNTSFDVFCFSLTGIIIIFIINICNNSSIPPSRPHTVHQRSSSSMTISSTVLSSHPFTHTSSLTSSHSKTKDPTHLPPPPRSVFGG</sequence>
<name>A0A4W4F463_ELEEL</name>
<evidence type="ECO:0000256" key="8">
    <source>
        <dbReference type="ARBA" id="ARBA00023180"/>
    </source>
</evidence>
<dbReference type="Proteomes" id="UP000314983">
    <property type="component" value="Chromosome 4"/>
</dbReference>
<feature type="chain" id="PRO_5044242007" description="Link domain-containing protein" evidence="11">
    <location>
        <begin position="22"/>
        <end position="204"/>
    </location>
</feature>
<evidence type="ECO:0000256" key="2">
    <source>
        <dbReference type="ARBA" id="ARBA00022692"/>
    </source>
</evidence>
<feature type="compositionally biased region" description="Low complexity" evidence="10">
    <location>
        <begin position="175"/>
        <end position="185"/>
    </location>
</feature>
<dbReference type="GO" id="GO:0005886">
    <property type="term" value="C:plasma membrane"/>
    <property type="evidence" value="ECO:0007669"/>
    <property type="project" value="TreeGrafter"/>
</dbReference>
<reference evidence="13" key="3">
    <citation type="submission" date="2020-05" db="EMBL/GenBank/DDBJ databases">
        <title>Electrophorus electricus (electric eel) genome, fEleEle1, primary haplotype.</title>
        <authorList>
            <person name="Myers G."/>
            <person name="Meyer A."/>
            <person name="Fedrigo O."/>
            <person name="Formenti G."/>
            <person name="Rhie A."/>
            <person name="Tracey A."/>
            <person name="Sims Y."/>
            <person name="Jarvis E.D."/>
        </authorList>
    </citation>
    <scope>NUCLEOTIDE SEQUENCE [LARGE SCALE GENOMIC DNA]</scope>
</reference>
<evidence type="ECO:0000256" key="11">
    <source>
        <dbReference type="SAM" id="SignalP"/>
    </source>
</evidence>
<evidence type="ECO:0000256" key="9">
    <source>
        <dbReference type="PROSITE-ProRule" id="PRU00323"/>
    </source>
</evidence>
<dbReference type="InterPro" id="IPR043210">
    <property type="entry name" value="CD44_antigen-like"/>
</dbReference>
<proteinExistence type="predicted"/>
<reference evidence="13" key="4">
    <citation type="submission" date="2025-08" db="UniProtKB">
        <authorList>
            <consortium name="Ensembl"/>
        </authorList>
    </citation>
    <scope>IDENTIFICATION</scope>
</reference>
<feature type="disulfide bond" evidence="9">
    <location>
        <begin position="84"/>
        <end position="105"/>
    </location>
</feature>
<feature type="signal peptide" evidence="11">
    <location>
        <begin position="1"/>
        <end position="21"/>
    </location>
</feature>
<protein>
    <recommendedName>
        <fullName evidence="12">Link domain-containing protein</fullName>
    </recommendedName>
</protein>
<dbReference type="SMART" id="SM00445">
    <property type="entry name" value="LINK"/>
    <property type="match status" value="1"/>
</dbReference>
<feature type="region of interest" description="Disordered" evidence="10">
    <location>
        <begin position="175"/>
        <end position="204"/>
    </location>
</feature>
<dbReference type="Pfam" id="PF00193">
    <property type="entry name" value="Xlink"/>
    <property type="match status" value="1"/>
</dbReference>
<keyword evidence="6 9" id="KW-1015">Disulfide bond</keyword>
<comment type="subcellular location">
    <subcellularLocation>
        <location evidence="1">Membrane</location>
        <topology evidence="1">Single-pass membrane protein</topology>
    </subcellularLocation>
</comment>
<evidence type="ECO:0000256" key="4">
    <source>
        <dbReference type="ARBA" id="ARBA00022989"/>
    </source>
</evidence>
<dbReference type="AlphaFoldDB" id="A0A4W4F463"/>
<reference evidence="14" key="2">
    <citation type="journal article" date="2017" name="Sci. Adv.">
        <title>A tail of two voltages: Proteomic comparison of the three electric organs of the electric eel.</title>
        <authorList>
            <person name="Traeger L.L."/>
            <person name="Sabat G."/>
            <person name="Barrett-Wilt G.A."/>
            <person name="Wells G.B."/>
            <person name="Sussman M.R."/>
        </authorList>
    </citation>
    <scope>NUCLEOTIDE SEQUENCE [LARGE SCALE GENOMIC DNA]</scope>
</reference>
<dbReference type="STRING" id="8005.ENSEEEP00000019323"/>
<keyword evidence="3 11" id="KW-0732">Signal</keyword>